<evidence type="ECO:0000313" key="4">
    <source>
        <dbReference type="Proteomes" id="UP000678513"/>
    </source>
</evidence>
<accession>A0ABX7Y8G0</accession>
<evidence type="ECO:0000259" key="2">
    <source>
        <dbReference type="Pfam" id="PF21537"/>
    </source>
</evidence>
<evidence type="ECO:0000313" key="3">
    <source>
        <dbReference type="EMBL" id="QUC09331.1"/>
    </source>
</evidence>
<keyword evidence="4" id="KW-1185">Reference proteome</keyword>
<dbReference type="Pfam" id="PF21537">
    <property type="entry name" value="DUF1980_C"/>
    <property type="match status" value="1"/>
</dbReference>
<proteinExistence type="predicted"/>
<reference evidence="3 4" key="1">
    <citation type="submission" date="2021-03" db="EMBL/GenBank/DDBJ databases">
        <title>Human Oral Microbial Genomes.</title>
        <authorList>
            <person name="Johnston C.D."/>
            <person name="Chen T."/>
            <person name="Dewhirst F.E."/>
        </authorList>
    </citation>
    <scope>NUCLEOTIDE SEQUENCE [LARGE SCALE GENOMIC DNA]</scope>
    <source>
        <strain evidence="3 4">DSMZ 100122</strain>
    </source>
</reference>
<keyword evidence="1" id="KW-0812">Transmembrane</keyword>
<name>A0ABX7Y8G0_9ACTN</name>
<dbReference type="NCBIfam" id="TIGR03943">
    <property type="entry name" value="TIGR03943 family putative permease subunit"/>
    <property type="match status" value="1"/>
</dbReference>
<dbReference type="RefSeq" id="WP_212326746.1">
    <property type="nucleotide sequence ID" value="NZ_AP024463.1"/>
</dbReference>
<evidence type="ECO:0000256" key="1">
    <source>
        <dbReference type="SAM" id="Phobius"/>
    </source>
</evidence>
<dbReference type="Proteomes" id="UP000678513">
    <property type="component" value="Chromosome"/>
</dbReference>
<keyword evidence="1" id="KW-0472">Membrane</keyword>
<dbReference type="InterPro" id="IPR048447">
    <property type="entry name" value="DUF1980_C"/>
</dbReference>
<keyword evidence="1" id="KW-1133">Transmembrane helix</keyword>
<feature type="transmembrane region" description="Helical" evidence="1">
    <location>
        <begin position="88"/>
        <end position="107"/>
    </location>
</feature>
<feature type="domain" description="DUF1980" evidence="2">
    <location>
        <begin position="158"/>
        <end position="245"/>
    </location>
</feature>
<dbReference type="PANTHER" id="PTHR40047">
    <property type="entry name" value="UPF0703 PROTEIN YCGQ"/>
    <property type="match status" value="1"/>
</dbReference>
<dbReference type="EMBL" id="CP072384">
    <property type="protein sequence ID" value="QUC09331.1"/>
    <property type="molecule type" value="Genomic_DNA"/>
</dbReference>
<dbReference type="PANTHER" id="PTHR40047:SF1">
    <property type="entry name" value="UPF0703 PROTEIN YCGQ"/>
    <property type="match status" value="1"/>
</dbReference>
<protein>
    <submittedName>
        <fullName evidence="3">TIGR03943 family protein</fullName>
    </submittedName>
</protein>
<dbReference type="InterPro" id="IPR052955">
    <property type="entry name" value="UPF0703_membrane_permease"/>
</dbReference>
<dbReference type="InterPro" id="IPR015402">
    <property type="entry name" value="DUF1980"/>
</dbReference>
<gene>
    <name evidence="3" type="ORF">J5A65_06350</name>
</gene>
<organism evidence="3 4">
    <name type="scientific">Arachnia rubra</name>
    <dbReference type="NCBI Taxonomy" id="1547448"/>
    <lineage>
        <taxon>Bacteria</taxon>
        <taxon>Bacillati</taxon>
        <taxon>Actinomycetota</taxon>
        <taxon>Actinomycetes</taxon>
        <taxon>Propionibacteriales</taxon>
        <taxon>Propionibacteriaceae</taxon>
        <taxon>Arachnia</taxon>
    </lineage>
</organism>
<feature type="transmembrane region" description="Helical" evidence="1">
    <location>
        <begin position="47"/>
        <end position="67"/>
    </location>
</feature>
<sequence length="246" mass="26080">METTRKTDPPVRVAWQVLGATLVLLLATVVFVMAVSGSFRNYLQDWLGPWLLAAAVAMGALALWTLLDATDKVAGLRGDSHGHGSPRVALLLLVPTLLFAVSAPASLGASAAGAAPAKTKPTTSNTVEFPPLPADSVTEMSVQDFEDRYAFGDPTLLAGRPVRLLGFVARQADLAAGQWSVNRFRIYCCVADATLFTVPVEGADRPEGDNAWVEVEGVVDLDASGEHPVLTASSVRVVQQPEDPYL</sequence>
<feature type="transmembrane region" description="Helical" evidence="1">
    <location>
        <begin position="12"/>
        <end position="35"/>
    </location>
</feature>